<dbReference type="PANTHER" id="PTHR30349:SF41">
    <property type="entry name" value="INTEGRASE_RECOMBINASE PROTEIN MJ0367-RELATED"/>
    <property type="match status" value="1"/>
</dbReference>
<gene>
    <name evidence="6" type="ORF">MBESOW_P1911</name>
</gene>
<dbReference type="InterPro" id="IPR013762">
    <property type="entry name" value="Integrase-like_cat_sf"/>
</dbReference>
<organism evidence="6 7">
    <name type="scientific">Sphingobium xenophagum</name>
    <dbReference type="NCBI Taxonomy" id="121428"/>
    <lineage>
        <taxon>Bacteria</taxon>
        <taxon>Pseudomonadati</taxon>
        <taxon>Pseudomonadota</taxon>
        <taxon>Alphaproteobacteria</taxon>
        <taxon>Sphingomonadales</taxon>
        <taxon>Sphingomonadaceae</taxon>
        <taxon>Sphingobium</taxon>
    </lineage>
</organism>
<dbReference type="AlphaFoldDB" id="A0A401J201"/>
<dbReference type="InterPro" id="IPR002104">
    <property type="entry name" value="Integrase_catalytic"/>
</dbReference>
<accession>A0A401J201</accession>
<proteinExistence type="inferred from homology"/>
<evidence type="ECO:0000313" key="7">
    <source>
        <dbReference type="Proteomes" id="UP000290975"/>
    </source>
</evidence>
<evidence type="ECO:0000256" key="3">
    <source>
        <dbReference type="ARBA" id="ARBA00023125"/>
    </source>
</evidence>
<comment type="similarity">
    <text evidence="1">Belongs to the 'phage' integrase family.</text>
</comment>
<keyword evidence="3" id="KW-0238">DNA-binding</keyword>
<evidence type="ECO:0000256" key="1">
    <source>
        <dbReference type="ARBA" id="ARBA00008857"/>
    </source>
</evidence>
<dbReference type="Pfam" id="PF00589">
    <property type="entry name" value="Phage_integrase"/>
    <property type="match status" value="1"/>
</dbReference>
<feature type="domain" description="Tyr recombinase" evidence="5">
    <location>
        <begin position="253"/>
        <end position="468"/>
    </location>
</feature>
<dbReference type="InterPro" id="IPR050090">
    <property type="entry name" value="Tyrosine_recombinase_XerCD"/>
</dbReference>
<keyword evidence="2" id="KW-0229">DNA integration</keyword>
<dbReference type="Gene3D" id="1.10.443.10">
    <property type="entry name" value="Intergrase catalytic core"/>
    <property type="match status" value="1"/>
</dbReference>
<dbReference type="PROSITE" id="PS51898">
    <property type="entry name" value="TYR_RECOMBINASE"/>
    <property type="match status" value="1"/>
</dbReference>
<dbReference type="GO" id="GO:0006310">
    <property type="term" value="P:DNA recombination"/>
    <property type="evidence" value="ECO:0007669"/>
    <property type="project" value="UniProtKB-KW"/>
</dbReference>
<protein>
    <recommendedName>
        <fullName evidence="5">Tyr recombinase domain-containing protein</fullName>
    </recommendedName>
</protein>
<dbReference type="EMBL" id="BBQY01000004">
    <property type="protein sequence ID" value="GBH30656.1"/>
    <property type="molecule type" value="Genomic_DNA"/>
</dbReference>
<dbReference type="PANTHER" id="PTHR30349">
    <property type="entry name" value="PHAGE INTEGRASE-RELATED"/>
    <property type="match status" value="1"/>
</dbReference>
<sequence length="489" mass="54447">MLAALEANRKTWPDDDESYVEQLSKRQNDARKLSRRIADGSLGHWEEMADRVIAREGYAIQRGSPEHSSLVQSLAHASLDALDTFNRKHGGELDAAPRTSVVQEAKAKAADRAAPSEDIMSLFERWATDALAKGKKRADTVNQDRKKVEQFASFIGVDRSIRSVTPLEVAEYRDTLRDLPPKWASNRHLKNLSIREAAVKARELQLPQAAFTSINSHLSTISPLFKFLAAQPKWAGLRNPCDGLFHSGVRGKNRRPSFSTDHLNAILKSPLFTGFLRDGKEHLPGNPHADDWRKWVPLVCLFSGARIGEIAQLRIGDVMQEHGMWFIRIRENEAEGLQTKSRQDRPALVHATLEAIGFLSFHARRLDRAGGNLSAPLFPELEPNARGQISGEPSRWWRDYLTNIGVKDGADGFGAHSFRHTLADRLRVEAELFDSSIAIILGHSVPSTTAGYGAIAQGTANMMKGWIDAVRFDGVEFGHLTTDNREMGM</sequence>
<dbReference type="SUPFAM" id="SSF56349">
    <property type="entry name" value="DNA breaking-rejoining enzymes"/>
    <property type="match status" value="1"/>
</dbReference>
<dbReference type="Proteomes" id="UP000290975">
    <property type="component" value="Unassembled WGS sequence"/>
</dbReference>
<reference evidence="6 7" key="1">
    <citation type="submission" date="2014-12" db="EMBL/GenBank/DDBJ databases">
        <title>Whole genome sequencing of Sphingobium xenophagum OW59.</title>
        <authorList>
            <person name="Ohta Y."/>
            <person name="Nishi S."/>
            <person name="Hatada Y."/>
        </authorList>
    </citation>
    <scope>NUCLEOTIDE SEQUENCE [LARGE SCALE GENOMIC DNA]</scope>
    <source>
        <strain evidence="6 7">OW59</strain>
    </source>
</reference>
<dbReference type="GO" id="GO:0003677">
    <property type="term" value="F:DNA binding"/>
    <property type="evidence" value="ECO:0007669"/>
    <property type="project" value="UniProtKB-KW"/>
</dbReference>
<evidence type="ECO:0000256" key="4">
    <source>
        <dbReference type="ARBA" id="ARBA00023172"/>
    </source>
</evidence>
<evidence type="ECO:0000313" key="6">
    <source>
        <dbReference type="EMBL" id="GBH30656.1"/>
    </source>
</evidence>
<keyword evidence="7" id="KW-1185">Reference proteome</keyword>
<evidence type="ECO:0000256" key="2">
    <source>
        <dbReference type="ARBA" id="ARBA00022908"/>
    </source>
</evidence>
<name>A0A401J201_SPHXE</name>
<keyword evidence="4" id="KW-0233">DNA recombination</keyword>
<evidence type="ECO:0000259" key="5">
    <source>
        <dbReference type="PROSITE" id="PS51898"/>
    </source>
</evidence>
<dbReference type="InterPro" id="IPR011010">
    <property type="entry name" value="DNA_brk_join_enz"/>
</dbReference>
<comment type="caution">
    <text evidence="6">The sequence shown here is derived from an EMBL/GenBank/DDBJ whole genome shotgun (WGS) entry which is preliminary data.</text>
</comment>
<dbReference type="GO" id="GO:0015074">
    <property type="term" value="P:DNA integration"/>
    <property type="evidence" value="ECO:0007669"/>
    <property type="project" value="UniProtKB-KW"/>
</dbReference>